<dbReference type="AlphaFoldDB" id="A0A5S9NZ04"/>
<dbReference type="InterPro" id="IPR031009">
    <property type="entry name" value="Tcm_partner"/>
</dbReference>
<gene>
    <name evidence="1" type="ORF">AELLOGFF_02935</name>
</gene>
<evidence type="ECO:0000313" key="1">
    <source>
        <dbReference type="EMBL" id="CAA0096134.1"/>
    </source>
</evidence>
<protein>
    <recommendedName>
        <fullName evidence="3">Three-Cys-motif partner protein TcmP</fullName>
    </recommendedName>
</protein>
<evidence type="ECO:0000313" key="2">
    <source>
        <dbReference type="Proteomes" id="UP000430146"/>
    </source>
</evidence>
<proteinExistence type="predicted"/>
<keyword evidence="2" id="KW-1185">Reference proteome</keyword>
<sequence>MAIGANDNYWKDARLPGVLKHNLLKRYLPVFLIRTSSIAGRAAYFDGFAGRGVYEDGKLGSAGEMLEFATGQLYGPRGVPISLYLCEKKRKLFAALDELCDTYRAKNVDVHTHRGHARKYLSDSLPKFSDLPAFLFLDPCGVGIPYEDLVAAINRGGDNPWPPTEVMLNFSMLALRRLGGHVTSATPNEASMKTLDTALGGDWWRAYFKDGVNDEAVDSVLAEFGRRLEEDTGMTLIAIPVHRWPKHKSLYYLVFGTRHPAGIWHFAHAAAKATDDWWTEARAKLKELEGATLFDFEEGPLFDPTRTIKDVEEDAVPIIAAHIQRLLDEHGKFRLGDYPMEVFGPFLGRVRESAARQAVKHLHKAGLTVSDGKGPKVENLVVEPPTQ</sequence>
<reference evidence="1 2" key="1">
    <citation type="submission" date="2019-11" db="EMBL/GenBank/DDBJ databases">
        <authorList>
            <person name="Holert J."/>
        </authorList>
    </citation>
    <scope>NUCLEOTIDE SEQUENCE [LARGE SCALE GENOMIC DNA]</scope>
    <source>
        <strain evidence="1">BC8_1</strain>
    </source>
</reference>
<dbReference type="Proteomes" id="UP000430146">
    <property type="component" value="Unassembled WGS sequence"/>
</dbReference>
<dbReference type="EMBL" id="CACSIP010000005">
    <property type="protein sequence ID" value="CAA0096134.1"/>
    <property type="molecule type" value="Genomic_DNA"/>
</dbReference>
<name>A0A5S9NZ04_MYCVN</name>
<dbReference type="RefSeq" id="WP_234897297.1">
    <property type="nucleotide sequence ID" value="NZ_CACSIP010000005.1"/>
</dbReference>
<organism evidence="1 2">
    <name type="scientific">Mycolicibacterium vanbaalenii</name>
    <name type="common">Mycobacterium vanbaalenii</name>
    <dbReference type="NCBI Taxonomy" id="110539"/>
    <lineage>
        <taxon>Bacteria</taxon>
        <taxon>Bacillati</taxon>
        <taxon>Actinomycetota</taxon>
        <taxon>Actinomycetes</taxon>
        <taxon>Mycobacteriales</taxon>
        <taxon>Mycobacteriaceae</taxon>
        <taxon>Mycolicibacterium</taxon>
    </lineage>
</organism>
<evidence type="ECO:0008006" key="3">
    <source>
        <dbReference type="Google" id="ProtNLM"/>
    </source>
</evidence>
<dbReference type="NCBIfam" id="TIGR04474">
    <property type="entry name" value="tcm_partner"/>
    <property type="match status" value="1"/>
</dbReference>
<accession>A0A5S9NZ04</accession>